<accession>A0ABR6TNF7</accession>
<sequence>MEVKVRIKTSQCLDNGEVQTIESFYRGEQIEKNGSIYITFLEYDTIKDSKTTIKISDEEVLILKSGEVKTRMKFKEGVKFRSTYSTPYGNFDMSIYTYKISKKITNKNIKVNLDYKIKISGLMDANNRIELRVIPEV</sequence>
<dbReference type="RefSeq" id="WP_185624735.1">
    <property type="nucleotide sequence ID" value="NZ_JABGBW010000010.1"/>
</dbReference>
<protein>
    <submittedName>
        <fullName evidence="1">DUF1934 domain-containing protein</fullName>
    </submittedName>
</protein>
<keyword evidence="2" id="KW-1185">Reference proteome</keyword>
<gene>
    <name evidence="1" type="ORF">HLB29_08380</name>
</gene>
<dbReference type="SUPFAM" id="SSF50814">
    <property type="entry name" value="Lipocalins"/>
    <property type="match status" value="1"/>
</dbReference>
<organism evidence="1 2">
    <name type="scientific">Peptostreptococcus canis</name>
    <dbReference type="NCBI Taxonomy" id="1159213"/>
    <lineage>
        <taxon>Bacteria</taxon>
        <taxon>Bacillati</taxon>
        <taxon>Bacillota</taxon>
        <taxon>Clostridia</taxon>
        <taxon>Peptostreptococcales</taxon>
        <taxon>Peptostreptococcaceae</taxon>
        <taxon>Peptostreptococcus</taxon>
    </lineage>
</organism>
<dbReference type="InterPro" id="IPR015231">
    <property type="entry name" value="DUF1934"/>
</dbReference>
<dbReference type="InterPro" id="IPR012674">
    <property type="entry name" value="Calycin"/>
</dbReference>
<dbReference type="Pfam" id="PF09148">
    <property type="entry name" value="DUF1934"/>
    <property type="match status" value="1"/>
</dbReference>
<proteinExistence type="predicted"/>
<dbReference type="Gene3D" id="2.40.128.20">
    <property type="match status" value="1"/>
</dbReference>
<dbReference type="EMBL" id="JABGBW010000010">
    <property type="protein sequence ID" value="MBC2576693.1"/>
    <property type="molecule type" value="Genomic_DNA"/>
</dbReference>
<reference evidence="1 2" key="1">
    <citation type="submission" date="2020-05" db="EMBL/GenBank/DDBJ databases">
        <title>Draft genome of xy-202 and genomic insight in genome of the genus Peptostreptococcus.</title>
        <authorList>
            <person name="Zhang Z."/>
        </authorList>
    </citation>
    <scope>NUCLEOTIDE SEQUENCE [LARGE SCALE GENOMIC DNA]</scope>
    <source>
        <strain evidence="1 2">DSM 27025</strain>
    </source>
</reference>
<comment type="caution">
    <text evidence="1">The sequence shown here is derived from an EMBL/GenBank/DDBJ whole genome shotgun (WGS) entry which is preliminary data.</text>
</comment>
<evidence type="ECO:0000313" key="2">
    <source>
        <dbReference type="Proteomes" id="UP000713904"/>
    </source>
</evidence>
<dbReference type="Proteomes" id="UP000713904">
    <property type="component" value="Unassembled WGS sequence"/>
</dbReference>
<evidence type="ECO:0000313" key="1">
    <source>
        <dbReference type="EMBL" id="MBC2576693.1"/>
    </source>
</evidence>
<name>A0ABR6TNF7_9FIRM</name>